<feature type="region of interest" description="Disordered" evidence="1">
    <location>
        <begin position="241"/>
        <end position="271"/>
    </location>
</feature>
<sequence>MGTRSVEIGVIDDEASFDRIETLSKARGLDDEEHSSVDGKRSNLYGYSSVTRRVLESFVDHLGLTDFLQIPLQRRIQRTSTHQRRTKDAPCSCSANDDHETSPTKPPKHRNSITPSETTVTSCDSSTIERLPRANDSGNRRRIRPREEPRTIERWSRSRRGSRGSSTDHETKRSRNEAETEEKRNKIGIKEETEAEAGADGAGGKRRINIAKNPRIYYTLERRSICDSDWTSLETHWSPETIRKDGQEGVVAAEAESKGTGPKITAGYSND</sequence>
<evidence type="ECO:0000256" key="1">
    <source>
        <dbReference type="SAM" id="MobiDB-lite"/>
    </source>
</evidence>
<gene>
    <name evidence="2" type="ORF">WN48_10323</name>
</gene>
<feature type="compositionally biased region" description="Basic and acidic residues" evidence="1">
    <location>
        <begin position="145"/>
        <end position="156"/>
    </location>
</feature>
<reference evidence="2 3" key="1">
    <citation type="submission" date="2015-07" db="EMBL/GenBank/DDBJ databases">
        <title>The genome of Eufriesea mexicana.</title>
        <authorList>
            <person name="Pan H."/>
            <person name="Kapheim K."/>
        </authorList>
    </citation>
    <scope>NUCLEOTIDE SEQUENCE [LARGE SCALE GENOMIC DNA]</scope>
    <source>
        <strain evidence="2">0111107269</strain>
        <tissue evidence="2">Whole body</tissue>
    </source>
</reference>
<organism evidence="2 3">
    <name type="scientific">Eufriesea mexicana</name>
    <dbReference type="NCBI Taxonomy" id="516756"/>
    <lineage>
        <taxon>Eukaryota</taxon>
        <taxon>Metazoa</taxon>
        <taxon>Ecdysozoa</taxon>
        <taxon>Arthropoda</taxon>
        <taxon>Hexapoda</taxon>
        <taxon>Insecta</taxon>
        <taxon>Pterygota</taxon>
        <taxon>Neoptera</taxon>
        <taxon>Endopterygota</taxon>
        <taxon>Hymenoptera</taxon>
        <taxon>Apocrita</taxon>
        <taxon>Aculeata</taxon>
        <taxon>Apoidea</taxon>
        <taxon>Anthophila</taxon>
        <taxon>Apidae</taxon>
        <taxon>Eufriesea</taxon>
    </lineage>
</organism>
<feature type="compositionally biased region" description="Polar residues" evidence="1">
    <location>
        <begin position="112"/>
        <end position="128"/>
    </location>
</feature>
<dbReference type="AlphaFoldDB" id="A0A310SMR6"/>
<evidence type="ECO:0000313" key="3">
    <source>
        <dbReference type="Proteomes" id="UP000250275"/>
    </source>
</evidence>
<proteinExistence type="predicted"/>
<protein>
    <submittedName>
        <fullName evidence="2">Uncharacterized protein</fullName>
    </submittedName>
</protein>
<dbReference type="Proteomes" id="UP000250275">
    <property type="component" value="Unassembled WGS sequence"/>
</dbReference>
<keyword evidence="3" id="KW-1185">Reference proteome</keyword>
<dbReference type="EMBL" id="KQ760869">
    <property type="protein sequence ID" value="OAD58778.1"/>
    <property type="molecule type" value="Genomic_DNA"/>
</dbReference>
<accession>A0A310SMR6</accession>
<evidence type="ECO:0000313" key="2">
    <source>
        <dbReference type="EMBL" id="OAD58778.1"/>
    </source>
</evidence>
<feature type="region of interest" description="Disordered" evidence="1">
    <location>
        <begin position="78"/>
        <end position="205"/>
    </location>
</feature>
<name>A0A310SMR6_9HYME</name>
<feature type="compositionally biased region" description="Basic and acidic residues" evidence="1">
    <location>
        <begin position="166"/>
        <end position="192"/>
    </location>
</feature>